<keyword evidence="3 8" id="KW-0597">Phosphoprotein</keyword>
<sequence>MYKLFIVDDNPRDRGGVAGLLDWGSMGLRIVGIFPDGAEAFREAERECPDIVLTDVQMPGMDGLELGRRIKERYPATKLIFMSGHDDFAYAKSALQLDAENYVLKPIRKNELREAVAKAADKLSQERTAMQEKDELQQQIKRSLPLHQDRFVRELLFGSFSGMSGELLRKRMELLEIRLPADGHYRVLLLQTAGAGSGETEIPDYVRLMHHLDDELSALRDQPPGLHIRMVPLSDRQLAFIAGSETAIAQSDMKALDWVLQAEERMDESLQHVLSIGISRQGRLADLPKLYAQSARALEAKVYSDRTPRIMFYEEIDESEESPGIVTPDADEWLQDIRELLFSEKAPAIEPLLDRYLSGSGAPLTDRELKPFLLLLSGTLQRIYVEAGKSVNGLIILFLSLWNKLETATGLNDIRTAVDQLIGLARSQLVDEQRPYYDQVVKDIKRIVMKRYMDPITIQEIADDVFLSLSHANNIFKNKTGRKIFDYLTEYRMEKAKSLLREPGSKIYLVAQQVGYTNKSHFCLIFKKYSGLTPSEYKNRSE</sequence>
<dbReference type="InterPro" id="IPR009057">
    <property type="entry name" value="Homeodomain-like_sf"/>
</dbReference>
<dbReference type="Pfam" id="PF00072">
    <property type="entry name" value="Response_reg"/>
    <property type="match status" value="1"/>
</dbReference>
<evidence type="ECO:0000256" key="4">
    <source>
        <dbReference type="ARBA" id="ARBA00023012"/>
    </source>
</evidence>
<evidence type="ECO:0000313" key="11">
    <source>
        <dbReference type="EMBL" id="MFB9752245.1"/>
    </source>
</evidence>
<keyword evidence="6" id="KW-0238">DNA-binding</keyword>
<evidence type="ECO:0000256" key="7">
    <source>
        <dbReference type="ARBA" id="ARBA00023163"/>
    </source>
</evidence>
<dbReference type="PANTHER" id="PTHR42713">
    <property type="entry name" value="HISTIDINE KINASE-RELATED"/>
    <property type="match status" value="1"/>
</dbReference>
<keyword evidence="7" id="KW-0804">Transcription</keyword>
<dbReference type="Gene3D" id="1.10.10.60">
    <property type="entry name" value="Homeodomain-like"/>
    <property type="match status" value="2"/>
</dbReference>
<dbReference type="PANTHER" id="PTHR42713:SF3">
    <property type="entry name" value="TRANSCRIPTIONAL REGULATORY PROTEIN HPTR"/>
    <property type="match status" value="1"/>
</dbReference>
<dbReference type="SMART" id="SM00448">
    <property type="entry name" value="REC"/>
    <property type="match status" value="1"/>
</dbReference>
<dbReference type="EMBL" id="JBHMAG010000009">
    <property type="protein sequence ID" value="MFB9752245.1"/>
    <property type="molecule type" value="Genomic_DNA"/>
</dbReference>
<dbReference type="SMART" id="SM00342">
    <property type="entry name" value="HTH_ARAC"/>
    <property type="match status" value="1"/>
</dbReference>
<organism evidence="11 12">
    <name type="scientific">Paenibacillus hodogayensis</name>
    <dbReference type="NCBI Taxonomy" id="279208"/>
    <lineage>
        <taxon>Bacteria</taxon>
        <taxon>Bacillati</taxon>
        <taxon>Bacillota</taxon>
        <taxon>Bacilli</taxon>
        <taxon>Bacillales</taxon>
        <taxon>Paenibacillaceae</taxon>
        <taxon>Paenibacillus</taxon>
    </lineage>
</organism>
<keyword evidence="5" id="KW-0805">Transcription regulation</keyword>
<dbReference type="SUPFAM" id="SSF46689">
    <property type="entry name" value="Homeodomain-like"/>
    <property type="match status" value="1"/>
</dbReference>
<dbReference type="InterPro" id="IPR051552">
    <property type="entry name" value="HptR"/>
</dbReference>
<proteinExistence type="predicted"/>
<evidence type="ECO:0000256" key="1">
    <source>
        <dbReference type="ARBA" id="ARBA00004496"/>
    </source>
</evidence>
<evidence type="ECO:0000256" key="6">
    <source>
        <dbReference type="ARBA" id="ARBA00023125"/>
    </source>
</evidence>
<comment type="caution">
    <text evidence="11">The sequence shown here is derived from an EMBL/GenBank/DDBJ whole genome shotgun (WGS) entry which is preliminary data.</text>
</comment>
<dbReference type="InterPro" id="IPR001789">
    <property type="entry name" value="Sig_transdc_resp-reg_receiver"/>
</dbReference>
<keyword evidence="2" id="KW-0963">Cytoplasm</keyword>
<dbReference type="PRINTS" id="PR00032">
    <property type="entry name" value="HTHARAC"/>
</dbReference>
<keyword evidence="12" id="KW-1185">Reference proteome</keyword>
<dbReference type="SUPFAM" id="SSF52172">
    <property type="entry name" value="CheY-like"/>
    <property type="match status" value="1"/>
</dbReference>
<dbReference type="CDD" id="cd17536">
    <property type="entry name" value="REC_YesN-like"/>
    <property type="match status" value="1"/>
</dbReference>
<dbReference type="RefSeq" id="WP_344911125.1">
    <property type="nucleotide sequence ID" value="NZ_BAAAYO010000010.1"/>
</dbReference>
<feature type="domain" description="HTH araC/xylS-type" evidence="9">
    <location>
        <begin position="442"/>
        <end position="540"/>
    </location>
</feature>
<keyword evidence="4" id="KW-0902">Two-component regulatory system</keyword>
<feature type="domain" description="Response regulatory" evidence="10">
    <location>
        <begin position="3"/>
        <end position="120"/>
    </location>
</feature>
<dbReference type="InterPro" id="IPR011006">
    <property type="entry name" value="CheY-like_superfamily"/>
</dbReference>
<comment type="subcellular location">
    <subcellularLocation>
        <location evidence="1">Cytoplasm</location>
    </subcellularLocation>
</comment>
<gene>
    <name evidence="11" type="ORF">ACFFNY_11820</name>
</gene>
<accession>A0ABV5VVF0</accession>
<dbReference type="InterPro" id="IPR020449">
    <property type="entry name" value="Tscrpt_reg_AraC-type_HTH"/>
</dbReference>
<dbReference type="Proteomes" id="UP001589619">
    <property type="component" value="Unassembled WGS sequence"/>
</dbReference>
<dbReference type="InterPro" id="IPR018060">
    <property type="entry name" value="HTH_AraC"/>
</dbReference>
<feature type="modified residue" description="4-aspartylphosphate" evidence="8">
    <location>
        <position position="55"/>
    </location>
</feature>
<reference evidence="11 12" key="1">
    <citation type="submission" date="2024-09" db="EMBL/GenBank/DDBJ databases">
        <authorList>
            <person name="Sun Q."/>
            <person name="Mori K."/>
        </authorList>
    </citation>
    <scope>NUCLEOTIDE SEQUENCE [LARGE SCALE GENOMIC DNA]</scope>
    <source>
        <strain evidence="11 12">JCM 12520</strain>
    </source>
</reference>
<evidence type="ECO:0000313" key="12">
    <source>
        <dbReference type="Proteomes" id="UP001589619"/>
    </source>
</evidence>
<evidence type="ECO:0000256" key="5">
    <source>
        <dbReference type="ARBA" id="ARBA00023015"/>
    </source>
</evidence>
<dbReference type="PROSITE" id="PS50110">
    <property type="entry name" value="RESPONSE_REGULATORY"/>
    <property type="match status" value="1"/>
</dbReference>
<evidence type="ECO:0000259" key="9">
    <source>
        <dbReference type="PROSITE" id="PS01124"/>
    </source>
</evidence>
<name>A0ABV5VVF0_9BACL</name>
<dbReference type="PROSITE" id="PS01124">
    <property type="entry name" value="HTH_ARAC_FAMILY_2"/>
    <property type="match status" value="1"/>
</dbReference>
<protein>
    <submittedName>
        <fullName evidence="11">Response regulator</fullName>
    </submittedName>
</protein>
<evidence type="ECO:0000256" key="3">
    <source>
        <dbReference type="ARBA" id="ARBA00022553"/>
    </source>
</evidence>
<dbReference type="Gene3D" id="3.40.50.2300">
    <property type="match status" value="1"/>
</dbReference>
<evidence type="ECO:0000256" key="8">
    <source>
        <dbReference type="PROSITE-ProRule" id="PRU00169"/>
    </source>
</evidence>
<evidence type="ECO:0000256" key="2">
    <source>
        <dbReference type="ARBA" id="ARBA00022490"/>
    </source>
</evidence>
<evidence type="ECO:0000259" key="10">
    <source>
        <dbReference type="PROSITE" id="PS50110"/>
    </source>
</evidence>
<dbReference type="Pfam" id="PF12833">
    <property type="entry name" value="HTH_18"/>
    <property type="match status" value="1"/>
</dbReference>